<dbReference type="AlphaFoldDB" id="A0A2G4R9C7"/>
<feature type="region of interest" description="Disordered" evidence="1">
    <location>
        <begin position="163"/>
        <end position="187"/>
    </location>
</feature>
<accession>A0A2G4R9C7</accession>
<gene>
    <name evidence="2" type="ORF">CSR02_12895</name>
</gene>
<proteinExistence type="predicted"/>
<dbReference type="Proteomes" id="UP000228751">
    <property type="component" value="Unassembled WGS sequence"/>
</dbReference>
<evidence type="ECO:0000313" key="2">
    <source>
        <dbReference type="EMBL" id="PHY93181.1"/>
    </source>
</evidence>
<dbReference type="GeneID" id="66349775"/>
<comment type="caution">
    <text evidence="2">The sequence shown here is derived from an EMBL/GenBank/DDBJ whole genome shotgun (WGS) entry which is preliminary data.</text>
</comment>
<evidence type="ECO:0000256" key="1">
    <source>
        <dbReference type="SAM" id="MobiDB-lite"/>
    </source>
</evidence>
<dbReference type="OrthoDB" id="9787147at2"/>
<evidence type="ECO:0000313" key="3">
    <source>
        <dbReference type="Proteomes" id="UP000228751"/>
    </source>
</evidence>
<name>A0A2G4R9C7_9PROT</name>
<sequence>MTKAININPSTSIAWSFDDETCKAFGYLNGRRIAELISWKDRASGHEGFTGEIVSPDGSIIEFMPSGGFGTPLNQIKMEIEKEILSLYGTPQPALTELSKESKDLTASPSPGLAGHIQDVQKVIRSILCVSGLDNEGKLQAVRGVLAELSPLPSDLDIPSLKKIPGGVQDDIPPAPSSKRSECFRFG</sequence>
<protein>
    <submittedName>
        <fullName evidence="2">Uncharacterized protein</fullName>
    </submittedName>
</protein>
<reference evidence="2 3" key="1">
    <citation type="submission" date="2017-10" db="EMBL/GenBank/DDBJ databases">
        <title>Genomic analysis of the genus Acetobacter.</title>
        <authorList>
            <person name="Kim K.H."/>
            <person name="Chun B.H."/>
            <person name="Son A.R."/>
            <person name="Jeon C.O."/>
        </authorList>
    </citation>
    <scope>NUCLEOTIDE SEQUENCE [LARGE SCALE GENOMIC DNA]</scope>
    <source>
        <strain evidence="2 3">LHT 2458</strain>
    </source>
</reference>
<dbReference type="RefSeq" id="WP_099541929.1">
    <property type="nucleotide sequence ID" value="NZ_PEBQ01000164.1"/>
</dbReference>
<dbReference type="EMBL" id="PEBQ01000164">
    <property type="protein sequence ID" value="PHY93181.1"/>
    <property type="molecule type" value="Genomic_DNA"/>
</dbReference>
<organism evidence="2 3">
    <name type="scientific">Acetobacter pomorum</name>
    <dbReference type="NCBI Taxonomy" id="65959"/>
    <lineage>
        <taxon>Bacteria</taxon>
        <taxon>Pseudomonadati</taxon>
        <taxon>Pseudomonadota</taxon>
        <taxon>Alphaproteobacteria</taxon>
        <taxon>Acetobacterales</taxon>
        <taxon>Acetobacteraceae</taxon>
        <taxon>Acetobacter</taxon>
    </lineage>
</organism>
<keyword evidence="3" id="KW-1185">Reference proteome</keyword>